<dbReference type="OrthoDB" id="6472342at2759"/>
<protein>
    <submittedName>
        <fullName evidence="2">Uncharacterized protein</fullName>
    </submittedName>
</protein>
<feature type="compositionally biased region" description="Basic and acidic residues" evidence="1">
    <location>
        <begin position="127"/>
        <end position="136"/>
    </location>
</feature>
<organism evidence="2 3">
    <name type="scientific">Stegodyphus mimosarum</name>
    <name type="common">African social velvet spider</name>
    <dbReference type="NCBI Taxonomy" id="407821"/>
    <lineage>
        <taxon>Eukaryota</taxon>
        <taxon>Metazoa</taxon>
        <taxon>Ecdysozoa</taxon>
        <taxon>Arthropoda</taxon>
        <taxon>Chelicerata</taxon>
        <taxon>Arachnida</taxon>
        <taxon>Araneae</taxon>
        <taxon>Araneomorphae</taxon>
        <taxon>Entelegynae</taxon>
        <taxon>Eresoidea</taxon>
        <taxon>Eresidae</taxon>
        <taxon>Stegodyphus</taxon>
    </lineage>
</organism>
<feature type="non-terminal residue" evidence="2">
    <location>
        <position position="186"/>
    </location>
</feature>
<dbReference type="Proteomes" id="UP000054359">
    <property type="component" value="Unassembled WGS sequence"/>
</dbReference>
<accession>A0A087T234</accession>
<feature type="region of interest" description="Disordered" evidence="1">
    <location>
        <begin position="114"/>
        <end position="136"/>
    </location>
</feature>
<reference evidence="2 3" key="1">
    <citation type="submission" date="2013-11" db="EMBL/GenBank/DDBJ databases">
        <title>Genome sequencing of Stegodyphus mimosarum.</title>
        <authorList>
            <person name="Bechsgaard J."/>
        </authorList>
    </citation>
    <scope>NUCLEOTIDE SEQUENCE [LARGE SCALE GENOMIC DNA]</scope>
</reference>
<proteinExistence type="predicted"/>
<feature type="non-terminal residue" evidence="2">
    <location>
        <position position="1"/>
    </location>
</feature>
<evidence type="ECO:0000313" key="2">
    <source>
        <dbReference type="EMBL" id="KFM59173.1"/>
    </source>
</evidence>
<gene>
    <name evidence="2" type="ORF">X975_12396</name>
</gene>
<keyword evidence="3" id="KW-1185">Reference proteome</keyword>
<dbReference type="EMBL" id="KK113036">
    <property type="protein sequence ID" value="KFM59173.1"/>
    <property type="molecule type" value="Genomic_DNA"/>
</dbReference>
<sequence>ERLLRGQTPTRRNISTLCDRRHLENTPSGYLVWSSVSRKNQLGCSGEQGFVFLNPVPRADLLVHGSYLGPYLVKKRFEKFFDVEVSGKIKRISIDRLKPCFSLKNEITANLQTHEADNSKISPPLPRDNDSSKDIHPRYTKAGRRVRFPAYLKDYKSELLQILFEWKDKICTALTDARSEDFDEKN</sequence>
<dbReference type="AlphaFoldDB" id="A0A087T234"/>
<name>A0A087T234_STEMI</name>
<evidence type="ECO:0000256" key="1">
    <source>
        <dbReference type="SAM" id="MobiDB-lite"/>
    </source>
</evidence>
<evidence type="ECO:0000313" key="3">
    <source>
        <dbReference type="Proteomes" id="UP000054359"/>
    </source>
</evidence>